<dbReference type="Pfam" id="PF13450">
    <property type="entry name" value="NAD_binding_8"/>
    <property type="match status" value="1"/>
</dbReference>
<evidence type="ECO:0000256" key="4">
    <source>
        <dbReference type="ARBA" id="ARBA00022827"/>
    </source>
</evidence>
<reference evidence="9 10" key="1">
    <citation type="submission" date="2018-06" db="EMBL/GenBank/DDBJ databases">
        <authorList>
            <consortium name="Pathogen Informatics"/>
            <person name="Doyle S."/>
        </authorList>
    </citation>
    <scope>NUCLEOTIDE SEQUENCE [LARGE SCALE GENOMIC DNA]</scope>
    <source>
        <strain evidence="9 10">NCTC1542</strain>
    </source>
</reference>
<evidence type="ECO:0000256" key="7">
    <source>
        <dbReference type="ARBA" id="ARBA00023033"/>
    </source>
</evidence>
<keyword evidence="3" id="KW-0285">Flavoprotein</keyword>
<feature type="region of interest" description="Disordered" evidence="8">
    <location>
        <begin position="158"/>
        <end position="187"/>
    </location>
</feature>
<comment type="cofactor">
    <cofactor evidence="1">
        <name>FAD</name>
        <dbReference type="ChEBI" id="CHEBI:57692"/>
    </cofactor>
</comment>
<dbReference type="Proteomes" id="UP000255389">
    <property type="component" value="Unassembled WGS sequence"/>
</dbReference>
<evidence type="ECO:0000256" key="8">
    <source>
        <dbReference type="SAM" id="MobiDB-lite"/>
    </source>
</evidence>
<dbReference type="InterPro" id="IPR051820">
    <property type="entry name" value="FAD-binding_MO"/>
</dbReference>
<dbReference type="GO" id="GO:0004497">
    <property type="term" value="F:monooxygenase activity"/>
    <property type="evidence" value="ECO:0007669"/>
    <property type="project" value="UniProtKB-KW"/>
</dbReference>
<dbReference type="PANTHER" id="PTHR43872">
    <property type="entry name" value="MONOOXYGENASE, PUTATIVE (AFU_ORTHOLOGUE AFUA_8G02570)-RELATED"/>
    <property type="match status" value="1"/>
</dbReference>
<dbReference type="FunFam" id="3.50.50.60:FF:000228">
    <property type="entry name" value="FAD-containing monooxygenase EthA"/>
    <property type="match status" value="1"/>
</dbReference>
<keyword evidence="7 9" id="KW-0503">Monooxygenase</keyword>
<protein>
    <submittedName>
        <fullName evidence="9">Monooxygenase-like flavoprotein</fullName>
        <ecNumber evidence="9">1.-.-.-</ecNumber>
        <ecNumber evidence="9">1.14.13.-</ecNumber>
    </submittedName>
</protein>
<evidence type="ECO:0000313" key="9">
    <source>
        <dbReference type="EMBL" id="STZ88445.1"/>
    </source>
</evidence>
<keyword evidence="6 9" id="KW-0560">Oxidoreductase</keyword>
<keyword evidence="5" id="KW-0521">NADP</keyword>
<keyword evidence="4" id="KW-0274">FAD</keyword>
<dbReference type="SUPFAM" id="SSF51905">
    <property type="entry name" value="FAD/NAD(P)-binding domain"/>
    <property type="match status" value="1"/>
</dbReference>
<gene>
    <name evidence="9" type="primary">ethA_4</name>
    <name evidence="9" type="ORF">NCTC1542_03229</name>
</gene>
<dbReference type="InterPro" id="IPR036188">
    <property type="entry name" value="FAD/NAD-bd_sf"/>
</dbReference>
<proteinExistence type="inferred from homology"/>
<sequence length="187" mass="20690">MSDTDHVDVLIVGAGISGIGAAYYLQREHPQRSYAILEARGVTGGTWDLFRYPGIRSDSDLHTFGYEFKPWRDEHAIATADKILAYLRETAAENGIDSHIRFHHKVLGADWDSTRSRWTVDIERTHADGRGVELVQISANWLFCGGGYYRYDQGYTPTSKAGTDSPDTSFIPSTGQRISTTPASGSS</sequence>
<evidence type="ECO:0000313" key="10">
    <source>
        <dbReference type="Proteomes" id="UP000255389"/>
    </source>
</evidence>
<dbReference type="AlphaFoldDB" id="A0A378UUH3"/>
<dbReference type="EC" id="1.14.13.-" evidence="9"/>
<dbReference type="EMBL" id="UGQY01000003">
    <property type="protein sequence ID" value="STZ88445.1"/>
    <property type="molecule type" value="Genomic_DNA"/>
</dbReference>
<dbReference type="PANTHER" id="PTHR43872:SF1">
    <property type="entry name" value="MONOOXYGENASE, PUTATIVE (AFU_ORTHOLOGUE AFUA_8G02570)-RELATED"/>
    <property type="match status" value="1"/>
</dbReference>
<evidence type="ECO:0000256" key="2">
    <source>
        <dbReference type="ARBA" id="ARBA00010139"/>
    </source>
</evidence>
<accession>A0A378UUH3</accession>
<name>A0A378UUH3_MYCFO</name>
<evidence type="ECO:0000256" key="3">
    <source>
        <dbReference type="ARBA" id="ARBA00022630"/>
    </source>
</evidence>
<evidence type="ECO:0000256" key="5">
    <source>
        <dbReference type="ARBA" id="ARBA00022857"/>
    </source>
</evidence>
<dbReference type="EC" id="1.-.-.-" evidence="9"/>
<evidence type="ECO:0000256" key="6">
    <source>
        <dbReference type="ARBA" id="ARBA00023002"/>
    </source>
</evidence>
<comment type="similarity">
    <text evidence="2">Belongs to the FAD-binding monooxygenase family.</text>
</comment>
<evidence type="ECO:0000256" key="1">
    <source>
        <dbReference type="ARBA" id="ARBA00001974"/>
    </source>
</evidence>
<dbReference type="Gene3D" id="3.50.50.60">
    <property type="entry name" value="FAD/NAD(P)-binding domain"/>
    <property type="match status" value="1"/>
</dbReference>
<organism evidence="9 10">
    <name type="scientific">Mycolicibacterium fortuitum</name>
    <name type="common">Mycobacterium fortuitum</name>
    <dbReference type="NCBI Taxonomy" id="1766"/>
    <lineage>
        <taxon>Bacteria</taxon>
        <taxon>Bacillati</taxon>
        <taxon>Actinomycetota</taxon>
        <taxon>Actinomycetes</taxon>
        <taxon>Mycobacteriales</taxon>
        <taxon>Mycobacteriaceae</taxon>
        <taxon>Mycolicibacterium</taxon>
    </lineage>
</organism>